<keyword evidence="2" id="KW-1185">Reference proteome</keyword>
<evidence type="ECO:0000313" key="2">
    <source>
        <dbReference type="Proteomes" id="UP001183794"/>
    </source>
</evidence>
<comment type="caution">
    <text evidence="1">The sequence shown here is derived from an EMBL/GenBank/DDBJ whole genome shotgun (WGS) entry which is preliminary data.</text>
</comment>
<reference evidence="1 2" key="1">
    <citation type="submission" date="2023-07" db="EMBL/GenBank/DDBJ databases">
        <title>Sequencing the genomes of 1000 actinobacteria strains.</title>
        <authorList>
            <person name="Klenk H.-P."/>
        </authorList>
    </citation>
    <scope>NUCLEOTIDE SEQUENCE [LARGE SCALE GENOMIC DNA]</scope>
    <source>
        <strain evidence="1 2">DSM 22966</strain>
    </source>
</reference>
<evidence type="ECO:0000313" key="1">
    <source>
        <dbReference type="EMBL" id="MDR7346938.1"/>
    </source>
</evidence>
<dbReference type="EMBL" id="JAVDYJ010000001">
    <property type="protein sequence ID" value="MDR7346938.1"/>
    <property type="molecule type" value="Genomic_DNA"/>
</dbReference>
<accession>A0ABU2B2B9</accession>
<name>A0ABU2B2B9_9MICC</name>
<proteinExistence type="predicted"/>
<dbReference type="Proteomes" id="UP001183794">
    <property type="component" value="Unassembled WGS sequence"/>
</dbReference>
<sequence length="43" mass="4765">MGILPLSVVQYTQSVALVLSLKPPLSKLGARYDEMMLLIAQEF</sequence>
<protein>
    <submittedName>
        <fullName evidence="1">Uncharacterized protein</fullName>
    </submittedName>
</protein>
<gene>
    <name evidence="1" type="ORF">J2S62_001195</name>
</gene>
<organism evidence="1 2">
    <name type="scientific">Enteractinococcus fodinae</name>
    <dbReference type="NCBI Taxonomy" id="684663"/>
    <lineage>
        <taxon>Bacteria</taxon>
        <taxon>Bacillati</taxon>
        <taxon>Actinomycetota</taxon>
        <taxon>Actinomycetes</taxon>
        <taxon>Micrococcales</taxon>
        <taxon>Micrococcaceae</taxon>
    </lineage>
</organism>